<dbReference type="Proteomes" id="UP000250079">
    <property type="component" value="Chromosome"/>
</dbReference>
<sequence length="373" mass="41556">MSPTAPVEQFSGAMTLLRECVGGMAGERLLIVSEPQGSGFYDDAAPRITAAAGRALNMRVYQTQSDCFLASAEDTSTLMETLKGFDHIVFFSRVGDQIRFSDDSDMPSSTMCYTLDLESLNSPFGTACYFGMCEIKKVIDAAFIQAEHVRLSCPMGTTYEGRPDWGLQATLNPALKNNEAKDVRIKRFPMLISQPVPSKGLSGKIALSRFLVGTGSQYYEPYHLPLKSTVFAHVANNRISHFEGSPEEVLRVEQHYEHVSSKFDIDPLFVHSWHAGIHPGCHFQPLAETDIMRWSGSAFGNPRILHFHTCGDYAPGEISWNILDPTIWIDDVPVWENGQLFPERLPNSAEALDSHPHLVELYKHPYREVGLVA</sequence>
<evidence type="ECO:0000313" key="2">
    <source>
        <dbReference type="Proteomes" id="UP000250079"/>
    </source>
</evidence>
<reference evidence="1 2" key="1">
    <citation type="submission" date="2016-12" db="EMBL/GenBank/DDBJ databases">
        <authorList>
            <person name="Song W.-J."/>
            <person name="Kurnit D.M."/>
        </authorList>
    </citation>
    <scope>NUCLEOTIDE SEQUENCE [LARGE SCALE GENOMIC DNA]</scope>
    <source>
        <strain evidence="1 2">IMCC3135</strain>
    </source>
</reference>
<dbReference type="EMBL" id="CP018632">
    <property type="protein sequence ID" value="ASJ76150.1"/>
    <property type="molecule type" value="Genomic_DNA"/>
</dbReference>
<organism evidence="1 2">
    <name type="scientific">Granulosicoccus antarcticus IMCC3135</name>
    <dbReference type="NCBI Taxonomy" id="1192854"/>
    <lineage>
        <taxon>Bacteria</taxon>
        <taxon>Pseudomonadati</taxon>
        <taxon>Pseudomonadota</taxon>
        <taxon>Gammaproteobacteria</taxon>
        <taxon>Chromatiales</taxon>
        <taxon>Granulosicoccaceae</taxon>
        <taxon>Granulosicoccus</taxon>
    </lineage>
</organism>
<proteinExistence type="predicted"/>
<protein>
    <submittedName>
        <fullName evidence="1">Uncharacterized protein</fullName>
    </submittedName>
</protein>
<dbReference type="OrthoDB" id="7060208at2"/>
<dbReference type="KEGG" id="gai:IMCC3135_30505"/>
<dbReference type="RefSeq" id="WP_088920958.1">
    <property type="nucleotide sequence ID" value="NZ_CP018632.1"/>
</dbReference>
<accession>A0A2Z2P412</accession>
<name>A0A2Z2P412_9GAMM</name>
<gene>
    <name evidence="1" type="ORF">IMCC3135_30505</name>
</gene>
<dbReference type="AlphaFoldDB" id="A0A2Z2P412"/>
<evidence type="ECO:0000313" key="1">
    <source>
        <dbReference type="EMBL" id="ASJ76150.1"/>
    </source>
</evidence>
<keyword evidence="2" id="KW-1185">Reference proteome</keyword>